<proteinExistence type="predicted"/>
<feature type="transmembrane region" description="Helical" evidence="1">
    <location>
        <begin position="219"/>
        <end position="236"/>
    </location>
</feature>
<gene>
    <name evidence="3" type="ORF">GGQ67_003051</name>
</gene>
<feature type="transmembrane region" description="Helical" evidence="1">
    <location>
        <begin position="80"/>
        <end position="99"/>
    </location>
</feature>
<dbReference type="SUPFAM" id="SSF48317">
    <property type="entry name" value="Acid phosphatase/Vanadium-dependent haloperoxidase"/>
    <property type="match status" value="1"/>
</dbReference>
<dbReference type="Gene3D" id="1.20.144.10">
    <property type="entry name" value="Phosphatidic acid phosphatase type 2/haloperoxidase"/>
    <property type="match status" value="1"/>
</dbReference>
<comment type="caution">
    <text evidence="3">The sequence shown here is derived from an EMBL/GenBank/DDBJ whole genome shotgun (WGS) entry which is preliminary data.</text>
</comment>
<feature type="domain" description="Phosphatidic acid phosphatase type 2/haloperoxidase" evidence="2">
    <location>
        <begin position="111"/>
        <end position="234"/>
    </location>
</feature>
<keyword evidence="1" id="KW-0472">Membrane</keyword>
<reference evidence="3 4" key="1">
    <citation type="submission" date="2020-08" db="EMBL/GenBank/DDBJ databases">
        <title>Genomic Encyclopedia of Type Strains, Phase IV (KMG-IV): sequencing the most valuable type-strain genomes for metagenomic binning, comparative biology and taxonomic classification.</title>
        <authorList>
            <person name="Goeker M."/>
        </authorList>
    </citation>
    <scope>NUCLEOTIDE SEQUENCE [LARGE SCALE GENOMIC DNA]</scope>
    <source>
        <strain evidence="3 4">DSM 26575</strain>
    </source>
</reference>
<dbReference type="AlphaFoldDB" id="A0A7W6GB79"/>
<sequence>MITLQIAARRRTYAEAFFILVALWFSLLAIFHAWPMIDIRISALFFSSPLCMELSPGNSCGSFTIGAETWARTLRWTLYALPYVAAATILAALVLAGVSRRVRNYLPVRRLWLSLASLGVSAGLITSLLFKEQFGRPRPSQTDLFGGQMTFMPAGSFGGACERNCSFISGEASGAGWLIGLLLLLPPRYRTWIAPPVIIASVTTAALRVVVGAHYASDATLGVLVSVTVFAGMLALEEAIDERKGGIRIG</sequence>
<feature type="transmembrane region" description="Helical" evidence="1">
    <location>
        <begin position="12"/>
        <end position="34"/>
    </location>
</feature>
<accession>A0A7W6GB79</accession>
<feature type="transmembrane region" description="Helical" evidence="1">
    <location>
        <begin position="192"/>
        <end position="213"/>
    </location>
</feature>
<dbReference type="InterPro" id="IPR036938">
    <property type="entry name" value="PAP2/HPO_sf"/>
</dbReference>
<dbReference type="InterPro" id="IPR000326">
    <property type="entry name" value="PAP2/HPO"/>
</dbReference>
<dbReference type="SMART" id="SM00014">
    <property type="entry name" value="acidPPc"/>
    <property type="match status" value="1"/>
</dbReference>
<name>A0A7W6GB79_9HYPH</name>
<dbReference type="RefSeq" id="WP_183900936.1">
    <property type="nucleotide sequence ID" value="NZ_JACIDW010000009.1"/>
</dbReference>
<evidence type="ECO:0000313" key="4">
    <source>
        <dbReference type="Proteomes" id="UP000582090"/>
    </source>
</evidence>
<dbReference type="Pfam" id="PF01569">
    <property type="entry name" value="PAP2"/>
    <property type="match status" value="1"/>
</dbReference>
<keyword evidence="1" id="KW-0812">Transmembrane</keyword>
<organism evidence="3 4">
    <name type="scientific">Rhizobium metallidurans</name>
    <dbReference type="NCBI Taxonomy" id="1265931"/>
    <lineage>
        <taxon>Bacteria</taxon>
        <taxon>Pseudomonadati</taxon>
        <taxon>Pseudomonadota</taxon>
        <taxon>Alphaproteobacteria</taxon>
        <taxon>Hyphomicrobiales</taxon>
        <taxon>Rhizobiaceae</taxon>
        <taxon>Rhizobium/Agrobacterium group</taxon>
        <taxon>Rhizobium</taxon>
    </lineage>
</organism>
<feature type="transmembrane region" description="Helical" evidence="1">
    <location>
        <begin position="111"/>
        <end position="130"/>
    </location>
</feature>
<dbReference type="Proteomes" id="UP000582090">
    <property type="component" value="Unassembled WGS sequence"/>
</dbReference>
<evidence type="ECO:0000259" key="2">
    <source>
        <dbReference type="SMART" id="SM00014"/>
    </source>
</evidence>
<evidence type="ECO:0000256" key="1">
    <source>
        <dbReference type="SAM" id="Phobius"/>
    </source>
</evidence>
<evidence type="ECO:0000313" key="3">
    <source>
        <dbReference type="EMBL" id="MBB3965378.1"/>
    </source>
</evidence>
<dbReference type="EMBL" id="JACIDW010000009">
    <property type="protein sequence ID" value="MBB3965378.1"/>
    <property type="molecule type" value="Genomic_DNA"/>
</dbReference>
<protein>
    <submittedName>
        <fullName evidence="3">Membrane-associated phospholipid phosphatase</fullName>
    </submittedName>
</protein>
<keyword evidence="1" id="KW-1133">Transmembrane helix</keyword>
<keyword evidence="4" id="KW-1185">Reference proteome</keyword>